<name>A0A9W7LJ99_HIBTR</name>
<dbReference type="InterPro" id="IPR013210">
    <property type="entry name" value="LRR_N_plant-typ"/>
</dbReference>
<gene>
    <name evidence="9" type="ORF">HRI_000293700</name>
</gene>
<protein>
    <recommendedName>
        <fullName evidence="8">Leucine-rich repeat-containing N-terminal plant-type domain-containing protein</fullName>
    </recommendedName>
</protein>
<evidence type="ECO:0000256" key="3">
    <source>
        <dbReference type="ARBA" id="ARBA00022729"/>
    </source>
</evidence>
<dbReference type="Pfam" id="PF08263">
    <property type="entry name" value="LRRNT_2"/>
    <property type="match status" value="1"/>
</dbReference>
<proteinExistence type="predicted"/>
<evidence type="ECO:0000259" key="8">
    <source>
        <dbReference type="Pfam" id="PF08263"/>
    </source>
</evidence>
<keyword evidence="5" id="KW-0472">Membrane</keyword>
<dbReference type="InterPro" id="IPR001611">
    <property type="entry name" value="Leu-rich_rpt"/>
</dbReference>
<dbReference type="Pfam" id="PF13855">
    <property type="entry name" value="LRR_8"/>
    <property type="match status" value="1"/>
</dbReference>
<dbReference type="Proteomes" id="UP001165190">
    <property type="component" value="Unassembled WGS sequence"/>
</dbReference>
<organism evidence="9 10">
    <name type="scientific">Hibiscus trionum</name>
    <name type="common">Flower of an hour</name>
    <dbReference type="NCBI Taxonomy" id="183268"/>
    <lineage>
        <taxon>Eukaryota</taxon>
        <taxon>Viridiplantae</taxon>
        <taxon>Streptophyta</taxon>
        <taxon>Embryophyta</taxon>
        <taxon>Tracheophyta</taxon>
        <taxon>Spermatophyta</taxon>
        <taxon>Magnoliopsida</taxon>
        <taxon>eudicotyledons</taxon>
        <taxon>Gunneridae</taxon>
        <taxon>Pentapetalae</taxon>
        <taxon>rosids</taxon>
        <taxon>malvids</taxon>
        <taxon>Malvales</taxon>
        <taxon>Malvaceae</taxon>
        <taxon>Malvoideae</taxon>
        <taxon>Hibiscus</taxon>
    </lineage>
</organism>
<feature type="region of interest" description="Disordered" evidence="6">
    <location>
        <begin position="397"/>
        <end position="420"/>
    </location>
</feature>
<evidence type="ECO:0000256" key="4">
    <source>
        <dbReference type="ARBA" id="ARBA00022737"/>
    </source>
</evidence>
<dbReference type="EMBL" id="BSYR01000004">
    <property type="protein sequence ID" value="GMI66244.1"/>
    <property type="molecule type" value="Genomic_DNA"/>
</dbReference>
<dbReference type="InterPro" id="IPR053213">
    <property type="entry name" value="RLP29"/>
</dbReference>
<dbReference type="PANTHER" id="PTHR48009">
    <property type="entry name" value="LEUCINE-RICH REPEAT (LRR) FAMILY PROTEIN"/>
    <property type="match status" value="1"/>
</dbReference>
<dbReference type="Pfam" id="PF00560">
    <property type="entry name" value="LRR_1"/>
    <property type="match status" value="1"/>
</dbReference>
<feature type="chain" id="PRO_5040919768" description="Leucine-rich repeat-containing N-terminal plant-type domain-containing protein" evidence="7">
    <location>
        <begin position="27"/>
        <end position="420"/>
    </location>
</feature>
<dbReference type="PROSITE" id="PS51450">
    <property type="entry name" value="LRR"/>
    <property type="match status" value="1"/>
</dbReference>
<keyword evidence="3 7" id="KW-0732">Signal</keyword>
<dbReference type="InterPro" id="IPR032675">
    <property type="entry name" value="LRR_dom_sf"/>
</dbReference>
<evidence type="ECO:0000256" key="1">
    <source>
        <dbReference type="ARBA" id="ARBA00004370"/>
    </source>
</evidence>
<evidence type="ECO:0000256" key="6">
    <source>
        <dbReference type="SAM" id="MobiDB-lite"/>
    </source>
</evidence>
<dbReference type="PRINTS" id="PR00019">
    <property type="entry name" value="LEURICHRPT"/>
</dbReference>
<reference evidence="9" key="1">
    <citation type="submission" date="2023-05" db="EMBL/GenBank/DDBJ databases">
        <title>Genome and transcriptome analyses reveal genes involved in the formation of fine ridges on petal epidermal cells in Hibiscus trionum.</title>
        <authorList>
            <person name="Koshimizu S."/>
            <person name="Masuda S."/>
            <person name="Ishii T."/>
            <person name="Shirasu K."/>
            <person name="Hoshino A."/>
            <person name="Arita M."/>
        </authorList>
    </citation>
    <scope>NUCLEOTIDE SEQUENCE</scope>
    <source>
        <strain evidence="9">Hamamatsu line</strain>
    </source>
</reference>
<keyword evidence="2" id="KW-0433">Leucine-rich repeat</keyword>
<feature type="signal peptide" evidence="7">
    <location>
        <begin position="1"/>
        <end position="26"/>
    </location>
</feature>
<dbReference type="SUPFAM" id="SSF52058">
    <property type="entry name" value="L domain-like"/>
    <property type="match status" value="1"/>
</dbReference>
<dbReference type="GO" id="GO:0016020">
    <property type="term" value="C:membrane"/>
    <property type="evidence" value="ECO:0007669"/>
    <property type="project" value="UniProtKB-SubCell"/>
</dbReference>
<keyword evidence="4" id="KW-0677">Repeat</keyword>
<evidence type="ECO:0000313" key="9">
    <source>
        <dbReference type="EMBL" id="GMI66244.1"/>
    </source>
</evidence>
<dbReference type="OrthoDB" id="676979at2759"/>
<sequence>MAHHYQPRFLLLLLLFLLFSVNSVVSSVQQPPKISVADLAALSAMKDSLTDIPGSRFFSTWDFAAPDPCSSFTGVTCGFNGRVTILSLGTGLSGSPGLAGSLSPALSNLTQLTQLILFPGLVTGPIPPQLGQLTTSLRVISLTNNRLTGPIPSSFSTLPFLHTLDLSSNRLTGSIPPGLTKLPSLKVLVLSSNELTGELPVTVSAQLLHLDLKRNKIEGPLPGLPSTIRYLSVSENSMWGPLNALDSLSELVYLDVSMNRFSGPLPTSLFLNPSLTSLFLQRNNLSGGLPSVKVNPTVQSYGEGSIVDLSHNFITGEITPLLAGVETLFLNNNRLIGSVPEEYIKNVYDGTTTTLYLQHNYLSGFPLPQGSTLPDTVSLCLSYNCMEPPVGIAACPASGGRQPSRPQSQCSVFSHRGSSD</sequence>
<dbReference type="AlphaFoldDB" id="A0A9W7LJ99"/>
<dbReference type="FunFam" id="3.80.10.10:FF:000400">
    <property type="entry name" value="Nuclear pore complex protein NUP107"/>
    <property type="match status" value="1"/>
</dbReference>
<evidence type="ECO:0000256" key="7">
    <source>
        <dbReference type="SAM" id="SignalP"/>
    </source>
</evidence>
<evidence type="ECO:0000256" key="5">
    <source>
        <dbReference type="ARBA" id="ARBA00023136"/>
    </source>
</evidence>
<comment type="caution">
    <text evidence="9">The sequence shown here is derived from an EMBL/GenBank/DDBJ whole genome shotgun (WGS) entry which is preliminary data.</text>
</comment>
<accession>A0A9W7LJ99</accession>
<dbReference type="PANTHER" id="PTHR48009:SF1">
    <property type="entry name" value="LEUCINE-RICH REPEAT (LRR) FAMILY PROTEIN"/>
    <property type="match status" value="1"/>
</dbReference>
<dbReference type="Gene3D" id="3.80.10.10">
    <property type="entry name" value="Ribonuclease Inhibitor"/>
    <property type="match status" value="2"/>
</dbReference>
<comment type="subcellular location">
    <subcellularLocation>
        <location evidence="1">Membrane</location>
    </subcellularLocation>
</comment>
<feature type="domain" description="Leucine-rich repeat-containing N-terminal plant-type" evidence="8">
    <location>
        <begin position="38"/>
        <end position="77"/>
    </location>
</feature>
<evidence type="ECO:0000313" key="10">
    <source>
        <dbReference type="Proteomes" id="UP001165190"/>
    </source>
</evidence>
<evidence type="ECO:0000256" key="2">
    <source>
        <dbReference type="ARBA" id="ARBA00022614"/>
    </source>
</evidence>
<keyword evidence="10" id="KW-1185">Reference proteome</keyword>